<dbReference type="EMBL" id="CAJVPP010000339">
    <property type="protein sequence ID" value="CAG8471062.1"/>
    <property type="molecule type" value="Genomic_DNA"/>
</dbReference>
<dbReference type="Pfam" id="PF13768">
    <property type="entry name" value="VWA_3"/>
    <property type="match status" value="1"/>
</dbReference>
<protein>
    <submittedName>
        <fullName evidence="5">16350_t:CDS:1</fullName>
    </submittedName>
</protein>
<keyword evidence="2" id="KW-0812">Transmembrane</keyword>
<dbReference type="SMART" id="SM00609">
    <property type="entry name" value="VIT"/>
    <property type="match status" value="1"/>
</dbReference>
<keyword evidence="2" id="KW-0472">Membrane</keyword>
<dbReference type="PROSITE" id="PS50234">
    <property type="entry name" value="VWFA"/>
    <property type="match status" value="1"/>
</dbReference>
<evidence type="ECO:0000256" key="1">
    <source>
        <dbReference type="SAM" id="Coils"/>
    </source>
</evidence>
<dbReference type="InterPro" id="IPR036465">
    <property type="entry name" value="vWFA_dom_sf"/>
</dbReference>
<comment type="caution">
    <text evidence="5">The sequence shown here is derived from an EMBL/GenBank/DDBJ whole genome shotgun (WGS) entry which is preliminary data.</text>
</comment>
<evidence type="ECO:0000259" key="3">
    <source>
        <dbReference type="PROSITE" id="PS50234"/>
    </source>
</evidence>
<feature type="coiled-coil region" evidence="1">
    <location>
        <begin position="642"/>
        <end position="669"/>
    </location>
</feature>
<dbReference type="PANTHER" id="PTHR45737">
    <property type="entry name" value="VON WILLEBRAND FACTOR A DOMAIN-CONTAINING PROTEIN 5A"/>
    <property type="match status" value="1"/>
</dbReference>
<name>A0A9N8Z5V3_FUNMO</name>
<feature type="domain" description="VWFA" evidence="3">
    <location>
        <begin position="263"/>
        <end position="435"/>
    </location>
</feature>
<dbReference type="SMART" id="SM00327">
    <property type="entry name" value="VWA"/>
    <property type="match status" value="1"/>
</dbReference>
<keyword evidence="6" id="KW-1185">Reference proteome</keyword>
<evidence type="ECO:0000313" key="6">
    <source>
        <dbReference type="Proteomes" id="UP000789375"/>
    </source>
</evidence>
<evidence type="ECO:0000259" key="4">
    <source>
        <dbReference type="PROSITE" id="PS51468"/>
    </source>
</evidence>
<dbReference type="InterPro" id="IPR002035">
    <property type="entry name" value="VWF_A"/>
</dbReference>
<feature type="transmembrane region" description="Helical" evidence="2">
    <location>
        <begin position="736"/>
        <end position="754"/>
    </location>
</feature>
<evidence type="ECO:0000256" key="2">
    <source>
        <dbReference type="SAM" id="Phobius"/>
    </source>
</evidence>
<dbReference type="Gene3D" id="3.40.50.410">
    <property type="entry name" value="von Willebrand factor, type A domain"/>
    <property type="match status" value="1"/>
</dbReference>
<sequence>MQIHGLCFMLEQKVNPIPLQNVVIEANIVDMIAEVAIIQTYKIAEKNTIEAFYKFPINEAITVCGFEAEIDGRSKVKGFVREENENVDQYTEEARQGHGAYLIESGSNEVFQCFVGHISIGQTVVIRITYVAELKQDSESEKIRFVLPNFIAMRYGYNDEKIINTDADVNYLDLKITCQMASIIQHIESPSYKISTEMSIDGNPKIFKITLDEQITYLEKDFILVFKSEDLDQSRAFVEYNPETETNCVMLTLVPKSTLNTTELIFVIDRSGSMSDGPMKRAAQALELLLRSLPEDCYFNIISFGSRYDSLFPKSQLYSETNLSKALNLAQTMTSNYGGTEIFRVLNWAFENSRNDMPTSVFLITDDEVRKIDQYTSENEEKMNDDLRLFALGIVHSVPHNLIESIARAGKGYAQFVTNNERMDKKAIEMLKNAVKSPIKITWTDADASESTEKEGSEVESPPPQLSNIFTDIKIQQAPYFIPPLRNGERFVVYCMLEKSIEPCKVITLNGSMKLDISLDPATLQGSKIHKLAARKLIQDLENGESFLHRHPKNVGKHIINSLTKEYIVNLVRTFNLVSKHTGFIAIDNKVLSRAQIISQKREITHSSVNSESKIEDLFEFLGLQSFDGLFLPTKSFYDFFIKKKLNDFAKLKREIEKEIGEVKEIEQILTTSIAIAYLEVAMFENFKDECKMCHEKAVNALKKIVGEEKEKIILGKAKEWIKFRLNDSVGWVCRITRFMPVAICGLFIIGLLLRRGVKQATFITSLKNPGRG</sequence>
<organism evidence="5 6">
    <name type="scientific">Funneliformis mosseae</name>
    <name type="common">Endomycorrhizal fungus</name>
    <name type="synonym">Glomus mosseae</name>
    <dbReference type="NCBI Taxonomy" id="27381"/>
    <lineage>
        <taxon>Eukaryota</taxon>
        <taxon>Fungi</taxon>
        <taxon>Fungi incertae sedis</taxon>
        <taxon>Mucoromycota</taxon>
        <taxon>Glomeromycotina</taxon>
        <taxon>Glomeromycetes</taxon>
        <taxon>Glomerales</taxon>
        <taxon>Glomeraceae</taxon>
        <taxon>Funneliformis</taxon>
    </lineage>
</organism>
<evidence type="ECO:0000313" key="5">
    <source>
        <dbReference type="EMBL" id="CAG8471062.1"/>
    </source>
</evidence>
<dbReference type="InterPro" id="IPR013694">
    <property type="entry name" value="VIT"/>
</dbReference>
<reference evidence="5" key="1">
    <citation type="submission" date="2021-06" db="EMBL/GenBank/DDBJ databases">
        <authorList>
            <person name="Kallberg Y."/>
            <person name="Tangrot J."/>
            <person name="Rosling A."/>
        </authorList>
    </citation>
    <scope>NUCLEOTIDE SEQUENCE</scope>
    <source>
        <strain evidence="5">87-6 pot B 2015</strain>
    </source>
</reference>
<accession>A0A9N8Z5V3</accession>
<proteinExistence type="predicted"/>
<feature type="domain" description="VIT" evidence="4">
    <location>
        <begin position="3"/>
        <end position="132"/>
    </location>
</feature>
<dbReference type="Proteomes" id="UP000789375">
    <property type="component" value="Unassembled WGS sequence"/>
</dbReference>
<dbReference type="SUPFAM" id="SSF53300">
    <property type="entry name" value="vWA-like"/>
    <property type="match status" value="1"/>
</dbReference>
<keyword evidence="2" id="KW-1133">Transmembrane helix</keyword>
<gene>
    <name evidence="5" type="ORF">FMOSSE_LOCUS2517</name>
</gene>
<dbReference type="PANTHER" id="PTHR45737:SF6">
    <property type="entry name" value="VON WILLEBRAND FACTOR A DOMAIN-CONTAINING PROTEIN 5A"/>
    <property type="match status" value="1"/>
</dbReference>
<dbReference type="AlphaFoldDB" id="A0A9N8Z5V3"/>
<dbReference type="PROSITE" id="PS51468">
    <property type="entry name" value="VIT"/>
    <property type="match status" value="1"/>
</dbReference>
<keyword evidence="1" id="KW-0175">Coiled coil</keyword>
<dbReference type="Pfam" id="PF08487">
    <property type="entry name" value="VIT"/>
    <property type="match status" value="1"/>
</dbReference>